<dbReference type="AlphaFoldDB" id="A0AAV3XUC4"/>
<reference evidence="1 2" key="1">
    <citation type="journal article" date="2021" name="Elife">
        <title>Chloroplast acquisition without the gene transfer in kleptoplastic sea slugs, Plakobranchus ocellatus.</title>
        <authorList>
            <person name="Maeda T."/>
            <person name="Takahashi S."/>
            <person name="Yoshida T."/>
            <person name="Shimamura S."/>
            <person name="Takaki Y."/>
            <person name="Nagai Y."/>
            <person name="Toyoda A."/>
            <person name="Suzuki Y."/>
            <person name="Arimoto A."/>
            <person name="Ishii H."/>
            <person name="Satoh N."/>
            <person name="Nishiyama T."/>
            <person name="Hasebe M."/>
            <person name="Maruyama T."/>
            <person name="Minagawa J."/>
            <person name="Obokata J."/>
            <person name="Shigenobu S."/>
        </authorList>
    </citation>
    <scope>NUCLEOTIDE SEQUENCE [LARGE SCALE GENOMIC DNA]</scope>
</reference>
<dbReference type="EMBL" id="BLXT01000055">
    <property type="protein sequence ID" value="GFN74116.1"/>
    <property type="molecule type" value="Genomic_DNA"/>
</dbReference>
<gene>
    <name evidence="1" type="ORF">PoB_000062200</name>
</gene>
<comment type="caution">
    <text evidence="1">The sequence shown here is derived from an EMBL/GenBank/DDBJ whole genome shotgun (WGS) entry which is preliminary data.</text>
</comment>
<sequence length="96" mass="10733">MAYRRSVRDIFAITLMAPLSSFHRISSRGFVTHSALRTVAISNNTSGTDSSLSPHRQYTVVEDEVLGLTEAAYVSSLNERFVLCHLFLHIADNHLL</sequence>
<organism evidence="1 2">
    <name type="scientific">Plakobranchus ocellatus</name>
    <dbReference type="NCBI Taxonomy" id="259542"/>
    <lineage>
        <taxon>Eukaryota</taxon>
        <taxon>Metazoa</taxon>
        <taxon>Spiralia</taxon>
        <taxon>Lophotrochozoa</taxon>
        <taxon>Mollusca</taxon>
        <taxon>Gastropoda</taxon>
        <taxon>Heterobranchia</taxon>
        <taxon>Euthyneura</taxon>
        <taxon>Panpulmonata</taxon>
        <taxon>Sacoglossa</taxon>
        <taxon>Placobranchoidea</taxon>
        <taxon>Plakobranchidae</taxon>
        <taxon>Plakobranchus</taxon>
    </lineage>
</organism>
<evidence type="ECO:0000313" key="1">
    <source>
        <dbReference type="EMBL" id="GFN74116.1"/>
    </source>
</evidence>
<accession>A0AAV3XUC4</accession>
<protein>
    <submittedName>
        <fullName evidence="1">Uncharacterized protein</fullName>
    </submittedName>
</protein>
<keyword evidence="2" id="KW-1185">Reference proteome</keyword>
<name>A0AAV3XUC4_9GAST</name>
<proteinExistence type="predicted"/>
<dbReference type="Proteomes" id="UP000735302">
    <property type="component" value="Unassembled WGS sequence"/>
</dbReference>
<evidence type="ECO:0000313" key="2">
    <source>
        <dbReference type="Proteomes" id="UP000735302"/>
    </source>
</evidence>